<dbReference type="Proteomes" id="UP000315648">
    <property type="component" value="Unassembled WGS sequence"/>
</dbReference>
<dbReference type="InterPro" id="IPR029060">
    <property type="entry name" value="PIN-like_dom_sf"/>
</dbReference>
<protein>
    <submittedName>
        <fullName evidence="2">Type II toxin-antitoxin system VapC family toxin</fullName>
    </submittedName>
</protein>
<organism evidence="2 3">
    <name type="scientific">Rariglobus hedericola</name>
    <dbReference type="NCBI Taxonomy" id="2597822"/>
    <lineage>
        <taxon>Bacteria</taxon>
        <taxon>Pseudomonadati</taxon>
        <taxon>Verrucomicrobiota</taxon>
        <taxon>Opitutia</taxon>
        <taxon>Opitutales</taxon>
        <taxon>Opitutaceae</taxon>
        <taxon>Rariglobus</taxon>
    </lineage>
</organism>
<evidence type="ECO:0000259" key="1">
    <source>
        <dbReference type="Pfam" id="PF01850"/>
    </source>
</evidence>
<proteinExistence type="predicted"/>
<gene>
    <name evidence="2" type="ORF">FPL22_06500</name>
</gene>
<dbReference type="AlphaFoldDB" id="A0A556QQM8"/>
<dbReference type="InterPro" id="IPR041705">
    <property type="entry name" value="PIN_Sll0205"/>
</dbReference>
<keyword evidence="3" id="KW-1185">Reference proteome</keyword>
<dbReference type="Gene3D" id="3.40.50.1010">
    <property type="entry name" value="5'-nuclease"/>
    <property type="match status" value="1"/>
</dbReference>
<evidence type="ECO:0000313" key="2">
    <source>
        <dbReference type="EMBL" id="TSJ78948.1"/>
    </source>
</evidence>
<dbReference type="EMBL" id="VMBG01000001">
    <property type="protein sequence ID" value="TSJ78948.1"/>
    <property type="molecule type" value="Genomic_DNA"/>
</dbReference>
<feature type="domain" description="PIN" evidence="1">
    <location>
        <begin position="12"/>
        <end position="127"/>
    </location>
</feature>
<dbReference type="InterPro" id="IPR002716">
    <property type="entry name" value="PIN_dom"/>
</dbReference>
<accession>A0A556QQM8</accession>
<dbReference type="CDD" id="cd09872">
    <property type="entry name" value="PIN_Sll0205-like"/>
    <property type="match status" value="1"/>
</dbReference>
<dbReference type="Pfam" id="PF01850">
    <property type="entry name" value="PIN"/>
    <property type="match status" value="1"/>
</dbReference>
<dbReference type="OrthoDB" id="9798990at2"/>
<evidence type="ECO:0000313" key="3">
    <source>
        <dbReference type="Proteomes" id="UP000315648"/>
    </source>
</evidence>
<dbReference type="PANTHER" id="PTHR36173:SF1">
    <property type="entry name" value="RIBONUCLEASE VAPC22"/>
    <property type="match status" value="1"/>
</dbReference>
<dbReference type="PANTHER" id="PTHR36173">
    <property type="entry name" value="RIBONUCLEASE VAPC16-RELATED"/>
    <property type="match status" value="1"/>
</dbReference>
<reference evidence="2 3" key="1">
    <citation type="submission" date="2019-07" db="EMBL/GenBank/DDBJ databases">
        <title>Description of 53C-WASEF.</title>
        <authorList>
            <person name="Pitt A."/>
            <person name="Hahn M.W."/>
        </authorList>
    </citation>
    <scope>NUCLEOTIDE SEQUENCE [LARGE SCALE GENOMIC DNA]</scope>
    <source>
        <strain evidence="2 3">53C-WASEF</strain>
    </source>
</reference>
<name>A0A556QQM8_9BACT</name>
<sequence length="137" mass="14820">METVTVKTRIKYILDTHAFLWAATDEPMLGGKAARVISTTPYEHLGIADVTLQEIGLLLHSDRLSFRGKASTVLAVMLDYVTVLPITLEIAIAAPALSLPHGDQFDRIITATAKIHGVPLITKDGNITDSGVVTTIW</sequence>
<dbReference type="SUPFAM" id="SSF88723">
    <property type="entry name" value="PIN domain-like"/>
    <property type="match status" value="1"/>
</dbReference>
<dbReference type="InterPro" id="IPR052919">
    <property type="entry name" value="TA_system_RNase"/>
</dbReference>
<comment type="caution">
    <text evidence="2">The sequence shown here is derived from an EMBL/GenBank/DDBJ whole genome shotgun (WGS) entry which is preliminary data.</text>
</comment>